<sequence>MEFATEDDARNYSVGVTAKHIHPDDIHRRLDEYKSYLASARDENKVYWQEEVNRLEEWINSDEFINREYPRGIDELVLELIEWRAAIYAFQKVDTKNNPFKKHAFYAQWLVGGTYTIFCLLGKLVSKDSRDNSLRQHWDMVSRYVAQSGLCGETEIEFINSRMHRTQGQFTNENSQAMKYRNKVIAHNESLPGMEWDELDKDIELISRMWSLITMWSSFGLIEPFRKAELVFSGTESVFTNEEIRLLKEQRDNYLSKVKFWCTRCIETGDRVVNRSPFGKFSISISVDGK</sequence>
<keyword evidence="2" id="KW-1185">Reference proteome</keyword>
<reference evidence="1 2" key="1">
    <citation type="submission" date="2020-12" db="EMBL/GenBank/DDBJ databases">
        <title>Oil enriched cultivation method for isolating marine PHA-producing bacteria.</title>
        <authorList>
            <person name="Zheng W."/>
            <person name="Yu S."/>
            <person name="Huang Y."/>
        </authorList>
    </citation>
    <scope>NUCLEOTIDE SEQUENCE [LARGE SCALE GENOMIC DNA]</scope>
    <source>
        <strain evidence="1 2">SN0-2</strain>
    </source>
</reference>
<evidence type="ECO:0000313" key="2">
    <source>
        <dbReference type="Proteomes" id="UP000664293"/>
    </source>
</evidence>
<protein>
    <recommendedName>
        <fullName evidence="3">Apea-like HEPN domain-containing protein</fullName>
    </recommendedName>
</protein>
<evidence type="ECO:0008006" key="3">
    <source>
        <dbReference type="Google" id="ProtNLM"/>
    </source>
</evidence>
<gene>
    <name evidence="1" type="ORF">JF535_04820</name>
</gene>
<organism evidence="1 2">
    <name type="scientific">Microbulbifer salipaludis</name>
    <dbReference type="NCBI Taxonomy" id="187980"/>
    <lineage>
        <taxon>Bacteria</taxon>
        <taxon>Pseudomonadati</taxon>
        <taxon>Pseudomonadota</taxon>
        <taxon>Gammaproteobacteria</taxon>
        <taxon>Cellvibrionales</taxon>
        <taxon>Microbulbiferaceae</taxon>
        <taxon>Microbulbifer</taxon>
    </lineage>
</organism>
<dbReference type="RefSeq" id="WP_206999640.1">
    <property type="nucleotide sequence ID" value="NZ_JAEKJR010000001.1"/>
</dbReference>
<name>A0ABS3E4E5_9GAMM</name>
<evidence type="ECO:0000313" key="1">
    <source>
        <dbReference type="EMBL" id="MBN8430173.1"/>
    </source>
</evidence>
<comment type="caution">
    <text evidence="1">The sequence shown here is derived from an EMBL/GenBank/DDBJ whole genome shotgun (WGS) entry which is preliminary data.</text>
</comment>
<dbReference type="Proteomes" id="UP000664293">
    <property type="component" value="Unassembled WGS sequence"/>
</dbReference>
<proteinExistence type="predicted"/>
<dbReference type="EMBL" id="JAEKJR010000001">
    <property type="protein sequence ID" value="MBN8430173.1"/>
    <property type="molecule type" value="Genomic_DNA"/>
</dbReference>
<accession>A0ABS3E4E5</accession>